<dbReference type="AlphaFoldDB" id="A0A2G9I3B1"/>
<protein>
    <recommendedName>
        <fullName evidence="2">Putative plant transposon protein domain-containing protein</fullName>
    </recommendedName>
</protein>
<feature type="domain" description="Putative plant transposon protein" evidence="2">
    <location>
        <begin position="194"/>
        <end position="373"/>
    </location>
</feature>
<feature type="compositionally biased region" description="Polar residues" evidence="1">
    <location>
        <begin position="73"/>
        <end position="93"/>
    </location>
</feature>
<dbReference type="Pfam" id="PF20167">
    <property type="entry name" value="Transposase_32"/>
    <property type="match status" value="1"/>
</dbReference>
<dbReference type="EMBL" id="NKXS01000443">
    <property type="protein sequence ID" value="PIN24243.1"/>
    <property type="molecule type" value="Genomic_DNA"/>
</dbReference>
<evidence type="ECO:0000313" key="4">
    <source>
        <dbReference type="Proteomes" id="UP000231279"/>
    </source>
</evidence>
<evidence type="ECO:0000256" key="1">
    <source>
        <dbReference type="SAM" id="MobiDB-lite"/>
    </source>
</evidence>
<feature type="compositionally biased region" description="Low complexity" evidence="1">
    <location>
        <begin position="436"/>
        <end position="448"/>
    </location>
</feature>
<feature type="compositionally biased region" description="Basic and acidic residues" evidence="1">
    <location>
        <begin position="115"/>
        <end position="125"/>
    </location>
</feature>
<proteinExistence type="predicted"/>
<dbReference type="InterPro" id="IPR046796">
    <property type="entry name" value="Transposase_32_dom"/>
</dbReference>
<dbReference type="OrthoDB" id="848707at2759"/>
<feature type="compositionally biased region" description="Low complexity" evidence="1">
    <location>
        <begin position="126"/>
        <end position="142"/>
    </location>
</feature>
<gene>
    <name evidence="3" type="ORF">CDL12_03030</name>
</gene>
<accession>A0A2G9I3B1</accession>
<dbReference type="Proteomes" id="UP000231279">
    <property type="component" value="Unassembled WGS sequence"/>
</dbReference>
<name>A0A2G9I3B1_9LAMI</name>
<keyword evidence="4" id="KW-1185">Reference proteome</keyword>
<reference evidence="4" key="1">
    <citation type="journal article" date="2018" name="Gigascience">
        <title>Genome assembly of the Pink Ipe (Handroanthus impetiginosus, Bignoniaceae), a highly valued, ecologically keystone Neotropical timber forest tree.</title>
        <authorList>
            <person name="Silva-Junior O.B."/>
            <person name="Grattapaglia D."/>
            <person name="Novaes E."/>
            <person name="Collevatti R.G."/>
        </authorList>
    </citation>
    <scope>NUCLEOTIDE SEQUENCE [LARGE SCALE GENOMIC DNA]</scope>
    <source>
        <strain evidence="4">cv. UFG-1</strain>
    </source>
</reference>
<evidence type="ECO:0000313" key="3">
    <source>
        <dbReference type="EMBL" id="PIN24243.1"/>
    </source>
</evidence>
<feature type="region of interest" description="Disordered" evidence="1">
    <location>
        <begin position="1"/>
        <end position="142"/>
    </location>
</feature>
<feature type="compositionally biased region" description="Basic residues" evidence="1">
    <location>
        <begin position="1"/>
        <end position="22"/>
    </location>
</feature>
<feature type="compositionally biased region" description="Low complexity" evidence="1">
    <location>
        <begin position="46"/>
        <end position="62"/>
    </location>
</feature>
<organism evidence="3 4">
    <name type="scientific">Handroanthus impetiginosus</name>
    <dbReference type="NCBI Taxonomy" id="429701"/>
    <lineage>
        <taxon>Eukaryota</taxon>
        <taxon>Viridiplantae</taxon>
        <taxon>Streptophyta</taxon>
        <taxon>Embryophyta</taxon>
        <taxon>Tracheophyta</taxon>
        <taxon>Spermatophyta</taxon>
        <taxon>Magnoliopsida</taxon>
        <taxon>eudicotyledons</taxon>
        <taxon>Gunneridae</taxon>
        <taxon>Pentapetalae</taxon>
        <taxon>asterids</taxon>
        <taxon>lamiids</taxon>
        <taxon>Lamiales</taxon>
        <taxon>Bignoniaceae</taxon>
        <taxon>Crescentiina</taxon>
        <taxon>Tabebuia alliance</taxon>
        <taxon>Handroanthus</taxon>
    </lineage>
</organism>
<evidence type="ECO:0000259" key="2">
    <source>
        <dbReference type="Pfam" id="PF20167"/>
    </source>
</evidence>
<comment type="caution">
    <text evidence="3">The sequence shown here is derived from an EMBL/GenBank/DDBJ whole genome shotgun (WGS) entry which is preliminary data.</text>
</comment>
<feature type="region of interest" description="Disordered" evidence="1">
    <location>
        <begin position="418"/>
        <end position="448"/>
    </location>
</feature>
<sequence length="489" mass="55050">MHKHKKRRQRPTPNTARRKKPTLRPSETEAVPISTIYPLMSINWKPQSSASSSSGQPVSSPPIGMGSHPVTPAETSSRKPSSKTLLAASTSNQESSESESENGEDRGDTGFNQCHDAHEQHEEWHSSNPPLSPNLDSSNTPPKISTVPDSLKFFDESGKEKYFSNFCFRKLNRGRSVLFSSIPESPVLTWLHALNWDRVMSVNEICYPHLVKLFYSNLVVVENDSENVYLKSYVLGKEISLNSLFDLPDEGSRYFSFGEWNTPEFSLTDLRNFFWEGKAYSFSGGKALNNLSIDHFFLHKLICCTLLSGATSGGGHTTDINTMSIYLTFMAVHGRPVNLGFVLLKYMAYSPTHPAKNLPYGMLLSLLFKKETVFLPPPWMEPLKARRIIDINSLHKMRIQHSEIDGWYRGVRKKDKDDPIQVSFSPESPPRKRTRSSTSTMSPPHSDTAALHTSLASLHAKIDSQSTAILELKAQLKKLHRRLHQTPHS</sequence>